<name>C3Z4T0_BRAFL</name>
<dbReference type="InterPro" id="IPR036249">
    <property type="entry name" value="Thioredoxin-like_sf"/>
</dbReference>
<dbReference type="SUPFAM" id="SSF52833">
    <property type="entry name" value="Thioredoxin-like"/>
    <property type="match status" value="1"/>
</dbReference>
<dbReference type="AlphaFoldDB" id="C3Z4T0"/>
<dbReference type="InParanoid" id="C3Z4T0"/>
<organism>
    <name type="scientific">Branchiostoma floridae</name>
    <name type="common">Florida lancelet</name>
    <name type="synonym">Amphioxus</name>
    <dbReference type="NCBI Taxonomy" id="7739"/>
    <lineage>
        <taxon>Eukaryota</taxon>
        <taxon>Metazoa</taxon>
        <taxon>Chordata</taxon>
        <taxon>Cephalochordata</taxon>
        <taxon>Leptocardii</taxon>
        <taxon>Amphioxiformes</taxon>
        <taxon>Branchiostomatidae</taxon>
        <taxon>Branchiostoma</taxon>
    </lineage>
</organism>
<evidence type="ECO:0000256" key="1">
    <source>
        <dbReference type="ARBA" id="ARBA00006926"/>
    </source>
</evidence>
<feature type="signal peptide" evidence="5">
    <location>
        <begin position="1"/>
        <end position="19"/>
    </location>
</feature>
<accession>C3Z4T0</accession>
<dbReference type="STRING" id="7739.C3Z4T0"/>
<dbReference type="eggNOG" id="KOG1651">
    <property type="taxonomic scope" value="Eukaryota"/>
</dbReference>
<dbReference type="PANTHER" id="PTHR11592:SF81">
    <property type="entry name" value="GLUTATHIONE PEROXIDASE"/>
    <property type="match status" value="1"/>
</dbReference>
<keyword evidence="2" id="KW-0575">Peroxidase</keyword>
<evidence type="ECO:0000256" key="2">
    <source>
        <dbReference type="ARBA" id="ARBA00022559"/>
    </source>
</evidence>
<evidence type="ECO:0008006" key="7">
    <source>
        <dbReference type="Google" id="ProtNLM"/>
    </source>
</evidence>
<dbReference type="GO" id="GO:0006979">
    <property type="term" value="P:response to oxidative stress"/>
    <property type="evidence" value="ECO:0007669"/>
    <property type="project" value="InterPro"/>
</dbReference>
<evidence type="ECO:0000313" key="6">
    <source>
        <dbReference type="EMBL" id="EEN52452.1"/>
    </source>
</evidence>
<protein>
    <recommendedName>
        <fullName evidence="7">Glutathione peroxidase</fullName>
    </recommendedName>
</protein>
<proteinExistence type="inferred from homology"/>
<dbReference type="InterPro" id="IPR000889">
    <property type="entry name" value="Glutathione_peroxidase"/>
</dbReference>
<keyword evidence="3" id="KW-0560">Oxidoreductase</keyword>
<feature type="chain" id="PRO_5002934199" description="Glutathione peroxidase" evidence="5">
    <location>
        <begin position="20"/>
        <end position="209"/>
    </location>
</feature>
<feature type="compositionally biased region" description="Basic and acidic residues" evidence="4">
    <location>
        <begin position="93"/>
        <end position="106"/>
    </location>
</feature>
<reference evidence="6" key="1">
    <citation type="journal article" date="2008" name="Nature">
        <title>The amphioxus genome and the evolution of the chordate karyotype.</title>
        <authorList>
            <consortium name="US DOE Joint Genome Institute (JGI-PGF)"/>
            <person name="Putnam N.H."/>
            <person name="Butts T."/>
            <person name="Ferrier D.E.K."/>
            <person name="Furlong R.F."/>
            <person name="Hellsten U."/>
            <person name="Kawashima T."/>
            <person name="Robinson-Rechavi M."/>
            <person name="Shoguchi E."/>
            <person name="Terry A."/>
            <person name="Yu J.-K."/>
            <person name="Benito-Gutierrez E.L."/>
            <person name="Dubchak I."/>
            <person name="Garcia-Fernandez J."/>
            <person name="Gibson-Brown J.J."/>
            <person name="Grigoriev I.V."/>
            <person name="Horton A.C."/>
            <person name="de Jong P.J."/>
            <person name="Jurka J."/>
            <person name="Kapitonov V.V."/>
            <person name="Kohara Y."/>
            <person name="Kuroki Y."/>
            <person name="Lindquist E."/>
            <person name="Lucas S."/>
            <person name="Osoegawa K."/>
            <person name="Pennacchio L.A."/>
            <person name="Salamov A.A."/>
            <person name="Satou Y."/>
            <person name="Sauka-Spengler T."/>
            <person name="Schmutz J."/>
            <person name="Shin-I T."/>
            <person name="Toyoda A."/>
            <person name="Bronner-Fraser M."/>
            <person name="Fujiyama A."/>
            <person name="Holland L.Z."/>
            <person name="Holland P.W.H."/>
            <person name="Satoh N."/>
            <person name="Rokhsar D.S."/>
        </authorList>
    </citation>
    <scope>NUCLEOTIDE SEQUENCE [LARGE SCALE GENOMIC DNA]</scope>
    <source>
        <strain evidence="6">S238N-H82</strain>
        <tissue evidence="6">Testes</tissue>
    </source>
</reference>
<dbReference type="EMBL" id="GG666581">
    <property type="protein sequence ID" value="EEN52452.1"/>
    <property type="molecule type" value="Genomic_DNA"/>
</dbReference>
<evidence type="ECO:0000256" key="3">
    <source>
        <dbReference type="ARBA" id="ARBA00023002"/>
    </source>
</evidence>
<dbReference type="GO" id="GO:0004601">
    <property type="term" value="F:peroxidase activity"/>
    <property type="evidence" value="ECO:0007669"/>
    <property type="project" value="UniProtKB-KW"/>
</dbReference>
<evidence type="ECO:0000256" key="5">
    <source>
        <dbReference type="SAM" id="SignalP"/>
    </source>
</evidence>
<feature type="region of interest" description="Disordered" evidence="4">
    <location>
        <begin position="90"/>
        <end position="109"/>
    </location>
</feature>
<sequence>MRLVSGLVAVLLCCGVISSEKSIYPKQRADCSCTAEHGSLHDHHAMLLDGSRNVSLAEYRVPRHERTQGEDGRPAGLRFRHLGFSDQPIRSAGARDKRRDSQRAEGDCNGENEQSLFTYLKSCCPPASDMIVDDKSSLYWKPLRAGDVRWNFEKFLVDPEGKAVVRFTPPVEPAEMEPVIEEFLRKWNVKVQREISAMEDLLSDLMIEQ</sequence>
<keyword evidence="5" id="KW-0732">Signal</keyword>
<gene>
    <name evidence="6" type="ORF">BRAFLDRAFT_121592</name>
</gene>
<evidence type="ECO:0000256" key="4">
    <source>
        <dbReference type="SAM" id="MobiDB-lite"/>
    </source>
</evidence>
<comment type="similarity">
    <text evidence="1">Belongs to the glutathione peroxidase family.</text>
</comment>
<dbReference type="PANTHER" id="PTHR11592">
    <property type="entry name" value="GLUTATHIONE PEROXIDASE"/>
    <property type="match status" value="1"/>
</dbReference>
<dbReference type="Gene3D" id="3.40.30.10">
    <property type="entry name" value="Glutaredoxin"/>
    <property type="match status" value="1"/>
</dbReference>
<dbReference type="PROSITE" id="PS51355">
    <property type="entry name" value="GLUTATHIONE_PEROXID_3"/>
    <property type="match status" value="1"/>
</dbReference>